<feature type="compositionally biased region" description="Acidic residues" evidence="8">
    <location>
        <begin position="325"/>
        <end position="338"/>
    </location>
</feature>
<evidence type="ECO:0000259" key="9">
    <source>
        <dbReference type="Pfam" id="PF09302"/>
    </source>
</evidence>
<keyword evidence="2" id="KW-0227">DNA damage</keyword>
<dbReference type="Pfam" id="PF21928">
    <property type="entry name" value="XLF_CC"/>
    <property type="match status" value="1"/>
</dbReference>
<dbReference type="PANTHER" id="PTHR32235">
    <property type="entry name" value="NON-HOMOLOGOUS END-JOINING FACTOR 1"/>
    <property type="match status" value="1"/>
</dbReference>
<keyword evidence="3" id="KW-0238">DNA-binding</keyword>
<dbReference type="AlphaFoldDB" id="A0AA40K4J4"/>
<feature type="compositionally biased region" description="Basic and acidic residues" evidence="8">
    <location>
        <begin position="470"/>
        <end position="487"/>
    </location>
</feature>
<sequence>MTAYPSWRLLPVAASDIPTLLVSASFAADSYSVHLTDLVNVWEETMERKPIVKRGLVEDTSIDPSDSPDQLRRMLELIRAAFDPADGEHANTSLNIGSDKDGALLIHVTCVLPKPLKPFRWPMQLLKLPPAALATKLVLPMVMAHEARVRDTDYLMAALREKDAVINKLVDKLDAAGIGLEHVFNTLPGKRKSSRSAAEERVKGLAPFMEADFHAKSAELQSTSNPVDVPTLLERVFGGSGIKSTLSLDLVASSLLNDWWTKLGKGRNIVLADRPKESRRTASPALATTKAEVAREDDDDFQIQATPPGLSAARKRDTNARPAPIDDDETSDGEDSSDIPDSMPPLPIAGGAGPSRPRLGALGGRKRPSASPSSPRARASPPKPARTRQTVTCPESETASEGEDDDLDAPARVPSPPKPPPRRGGLGRIGGRPRATTPTAERPASPDAPKEPSPRKHKLGVIGAAPKAESSTRSEGLGEERKAREATKTSPKRPPPRETSLERADRKRAELQRELEKKAAAGPAKKKRKF</sequence>
<keyword evidence="12" id="KW-1185">Reference proteome</keyword>
<dbReference type="InterPro" id="IPR052287">
    <property type="entry name" value="NHEJ_factor"/>
</dbReference>
<keyword evidence="5" id="KW-0539">Nucleus</keyword>
<dbReference type="InterPro" id="IPR038051">
    <property type="entry name" value="XRCC4-like_N_sf"/>
</dbReference>
<evidence type="ECO:0000256" key="1">
    <source>
        <dbReference type="ARBA" id="ARBA00004123"/>
    </source>
</evidence>
<dbReference type="Gene3D" id="2.170.210.10">
    <property type="entry name" value="DNA double-strand break repair and VJ recombination XRCC4, N-terminal"/>
    <property type="match status" value="1"/>
</dbReference>
<evidence type="ECO:0000256" key="5">
    <source>
        <dbReference type="ARBA" id="ARBA00023242"/>
    </source>
</evidence>
<reference evidence="11" key="1">
    <citation type="submission" date="2023-06" db="EMBL/GenBank/DDBJ databases">
        <title>Genome-scale phylogeny and comparative genomics of the fungal order Sordariales.</title>
        <authorList>
            <consortium name="Lawrence Berkeley National Laboratory"/>
            <person name="Hensen N."/>
            <person name="Bonometti L."/>
            <person name="Westerberg I."/>
            <person name="Brannstrom I.O."/>
            <person name="Guillou S."/>
            <person name="Cros-Aarteil S."/>
            <person name="Calhoun S."/>
            <person name="Haridas S."/>
            <person name="Kuo A."/>
            <person name="Mondo S."/>
            <person name="Pangilinan J."/>
            <person name="Riley R."/>
            <person name="LaButti K."/>
            <person name="Andreopoulos B."/>
            <person name="Lipzen A."/>
            <person name="Chen C."/>
            <person name="Yanf M."/>
            <person name="Daum C."/>
            <person name="Ng V."/>
            <person name="Clum A."/>
            <person name="Steindorff A."/>
            <person name="Ohm R."/>
            <person name="Martin F."/>
            <person name="Silar P."/>
            <person name="Natvig D."/>
            <person name="Lalanne C."/>
            <person name="Gautier V."/>
            <person name="Ament-velasquez S.L."/>
            <person name="Kruys A."/>
            <person name="Hutchinson M.I."/>
            <person name="Powell A.J."/>
            <person name="Barry K."/>
            <person name="Miller A.N."/>
            <person name="Grigoriev I.V."/>
            <person name="Debuchy R."/>
            <person name="Gladieux P."/>
            <person name="Thoren M.H."/>
            <person name="Johannesson H."/>
        </authorList>
    </citation>
    <scope>NUCLEOTIDE SEQUENCE</scope>
    <source>
        <strain evidence="11">SMH3187-1</strain>
    </source>
</reference>
<feature type="domain" description="XLF-like N-terminal" evidence="9">
    <location>
        <begin position="6"/>
        <end position="125"/>
    </location>
</feature>
<evidence type="ECO:0000256" key="4">
    <source>
        <dbReference type="ARBA" id="ARBA00023204"/>
    </source>
</evidence>
<protein>
    <recommendedName>
        <fullName evidence="7">Non-homologous end-joining factor 1</fullName>
    </recommendedName>
</protein>
<feature type="domain" description="XLF-like coiled-coil region" evidence="10">
    <location>
        <begin position="129"/>
        <end position="181"/>
    </location>
</feature>
<proteinExistence type="inferred from homology"/>
<dbReference type="EMBL" id="JAUKUD010000004">
    <property type="protein sequence ID" value="KAK0745651.1"/>
    <property type="molecule type" value="Genomic_DNA"/>
</dbReference>
<dbReference type="GO" id="GO:0006303">
    <property type="term" value="P:double-strand break repair via nonhomologous end joining"/>
    <property type="evidence" value="ECO:0007669"/>
    <property type="project" value="TreeGrafter"/>
</dbReference>
<feature type="compositionally biased region" description="Low complexity" evidence="8">
    <location>
        <begin position="369"/>
        <end position="380"/>
    </location>
</feature>
<evidence type="ECO:0000259" key="10">
    <source>
        <dbReference type="Pfam" id="PF21928"/>
    </source>
</evidence>
<organism evidence="11 12">
    <name type="scientific">Schizothecium vesticola</name>
    <dbReference type="NCBI Taxonomy" id="314040"/>
    <lineage>
        <taxon>Eukaryota</taxon>
        <taxon>Fungi</taxon>
        <taxon>Dikarya</taxon>
        <taxon>Ascomycota</taxon>
        <taxon>Pezizomycotina</taxon>
        <taxon>Sordariomycetes</taxon>
        <taxon>Sordariomycetidae</taxon>
        <taxon>Sordariales</taxon>
        <taxon>Schizotheciaceae</taxon>
        <taxon>Schizothecium</taxon>
    </lineage>
</organism>
<dbReference type="Pfam" id="PF09302">
    <property type="entry name" value="XLF"/>
    <property type="match status" value="1"/>
</dbReference>
<dbReference type="InterPro" id="IPR053829">
    <property type="entry name" value="XLF-like_CC"/>
</dbReference>
<dbReference type="GO" id="GO:0032807">
    <property type="term" value="C:DNA ligase IV complex"/>
    <property type="evidence" value="ECO:0007669"/>
    <property type="project" value="TreeGrafter"/>
</dbReference>
<gene>
    <name evidence="11" type="ORF">B0T18DRAFT_437875</name>
</gene>
<keyword evidence="4" id="KW-0234">DNA repair</keyword>
<dbReference type="GO" id="GO:0045027">
    <property type="term" value="F:DNA end binding"/>
    <property type="evidence" value="ECO:0007669"/>
    <property type="project" value="TreeGrafter"/>
</dbReference>
<comment type="subcellular location">
    <subcellularLocation>
        <location evidence="1">Nucleus</location>
    </subcellularLocation>
</comment>
<dbReference type="PANTHER" id="PTHR32235:SF1">
    <property type="entry name" value="NON-HOMOLOGOUS END-JOINING FACTOR 1"/>
    <property type="match status" value="1"/>
</dbReference>
<comment type="similarity">
    <text evidence="6">Belongs to the XRCC4-XLF family. XLF subfamily.</text>
</comment>
<dbReference type="Proteomes" id="UP001172155">
    <property type="component" value="Unassembled WGS sequence"/>
</dbReference>
<dbReference type="CDD" id="cd22285">
    <property type="entry name" value="HD_XLF_N"/>
    <property type="match status" value="1"/>
</dbReference>
<evidence type="ECO:0000256" key="2">
    <source>
        <dbReference type="ARBA" id="ARBA00022763"/>
    </source>
</evidence>
<name>A0AA40K4J4_9PEZI</name>
<dbReference type="InterPro" id="IPR015381">
    <property type="entry name" value="XLF-like_N"/>
</dbReference>
<comment type="caution">
    <text evidence="11">The sequence shown here is derived from an EMBL/GenBank/DDBJ whole genome shotgun (WGS) entry which is preliminary data.</text>
</comment>
<feature type="compositionally biased region" description="Acidic residues" evidence="8">
    <location>
        <begin position="398"/>
        <end position="408"/>
    </location>
</feature>
<evidence type="ECO:0000256" key="8">
    <source>
        <dbReference type="SAM" id="MobiDB-lite"/>
    </source>
</evidence>
<evidence type="ECO:0000313" key="11">
    <source>
        <dbReference type="EMBL" id="KAK0745651.1"/>
    </source>
</evidence>
<evidence type="ECO:0000256" key="6">
    <source>
        <dbReference type="ARBA" id="ARBA00025747"/>
    </source>
</evidence>
<evidence type="ECO:0000256" key="3">
    <source>
        <dbReference type="ARBA" id="ARBA00023125"/>
    </source>
</evidence>
<accession>A0AA40K4J4</accession>
<feature type="compositionally biased region" description="Basic and acidic residues" evidence="8">
    <location>
        <begin position="495"/>
        <end position="519"/>
    </location>
</feature>
<evidence type="ECO:0000313" key="12">
    <source>
        <dbReference type="Proteomes" id="UP001172155"/>
    </source>
</evidence>
<feature type="compositionally biased region" description="Polar residues" evidence="8">
    <location>
        <begin position="387"/>
        <end position="397"/>
    </location>
</feature>
<feature type="region of interest" description="Disordered" evidence="8">
    <location>
        <begin position="275"/>
        <end position="530"/>
    </location>
</feature>
<evidence type="ECO:0000256" key="7">
    <source>
        <dbReference type="ARBA" id="ARBA00044529"/>
    </source>
</evidence>